<reference evidence="2 3" key="1">
    <citation type="journal article" date="2013" name="Int. J. Syst. Evol. Microbiol.">
        <title>Description of Streptomonospora sediminis sp. nov. and Streptomonospora nanhaiensis sp. nov., and reclassification of Nocardiopsis arabia Hozzein &amp; Goodfellow 2008 as Streptomonospora arabica comb. nov. and emended description of the genus Streptomonospora.</title>
        <authorList>
            <person name="Zhang D.F."/>
            <person name="Pan H.Q."/>
            <person name="He J."/>
            <person name="Zhang X.M."/>
            <person name="Zhang Y.G."/>
            <person name="Klenk H.P."/>
            <person name="Hu J.C."/>
            <person name="Li W.J."/>
        </authorList>
    </citation>
    <scope>NUCLEOTIDE SEQUENCE [LARGE SCALE GENOMIC DNA]</scope>
    <source>
        <strain evidence="2 3">12A09</strain>
    </source>
</reference>
<dbReference type="Gene3D" id="3.90.1300.10">
    <property type="entry name" value="Amidase signature (AS) domain"/>
    <property type="match status" value="1"/>
</dbReference>
<organism evidence="2 3">
    <name type="scientific">Streptomonospora nanhaiensis</name>
    <dbReference type="NCBI Taxonomy" id="1323731"/>
    <lineage>
        <taxon>Bacteria</taxon>
        <taxon>Bacillati</taxon>
        <taxon>Actinomycetota</taxon>
        <taxon>Actinomycetes</taxon>
        <taxon>Streptosporangiales</taxon>
        <taxon>Nocardiopsidaceae</taxon>
        <taxon>Streptomonospora</taxon>
    </lineage>
</organism>
<evidence type="ECO:0000313" key="3">
    <source>
        <dbReference type="Proteomes" id="UP001156498"/>
    </source>
</evidence>
<accession>A0ABY6YWA5</accession>
<dbReference type="InterPro" id="IPR036928">
    <property type="entry name" value="AS_sf"/>
</dbReference>
<name>A0ABY6YWA5_9ACTN</name>
<dbReference type="Proteomes" id="UP001156498">
    <property type="component" value="Chromosome"/>
</dbReference>
<keyword evidence="3" id="KW-1185">Reference proteome</keyword>
<dbReference type="Pfam" id="PF01425">
    <property type="entry name" value="Amidase"/>
    <property type="match status" value="1"/>
</dbReference>
<dbReference type="RefSeq" id="WP_267950353.1">
    <property type="nucleotide sequence ID" value="NZ_CP113264.1"/>
</dbReference>
<feature type="domain" description="Amidase" evidence="1">
    <location>
        <begin position="4"/>
        <end position="83"/>
    </location>
</feature>
<evidence type="ECO:0000259" key="1">
    <source>
        <dbReference type="Pfam" id="PF01425"/>
    </source>
</evidence>
<gene>
    <name evidence="2" type="ORF">OUQ99_11890</name>
</gene>
<evidence type="ECO:0000313" key="2">
    <source>
        <dbReference type="EMBL" id="WAE76585.1"/>
    </source>
</evidence>
<dbReference type="EMBL" id="CP113264">
    <property type="protein sequence ID" value="WAE76585.1"/>
    <property type="molecule type" value="Genomic_DNA"/>
</dbReference>
<sequence>MGSAWARLLETVDVVVAPTVPITAVPVGQELLHWPDGSVETVSDAHVRLCAPANLTVLPALTVPTRPGSGGLPSGLQLIGRPLGRQSSCASAPPTSPRAAVSAPWRRSDVIGLITRPVATHII</sequence>
<proteinExistence type="predicted"/>
<dbReference type="InterPro" id="IPR023631">
    <property type="entry name" value="Amidase_dom"/>
</dbReference>
<protein>
    <submittedName>
        <fullName evidence="2">Amidase family protein</fullName>
    </submittedName>
</protein>
<dbReference type="SUPFAM" id="SSF75304">
    <property type="entry name" value="Amidase signature (AS) enzymes"/>
    <property type="match status" value="1"/>
</dbReference>